<accession>A0AA48HL50</accession>
<feature type="transmembrane region" description="Helical" evidence="10">
    <location>
        <begin position="35"/>
        <end position="52"/>
    </location>
</feature>
<keyword evidence="12" id="KW-1185">Reference proteome</keyword>
<dbReference type="NCBIfam" id="TIGR01528">
    <property type="entry name" value="NMN_trans_PnuC"/>
    <property type="match status" value="1"/>
</dbReference>
<evidence type="ECO:0000256" key="5">
    <source>
        <dbReference type="ARBA" id="ARBA00022448"/>
    </source>
</evidence>
<comment type="subcellular location">
    <subcellularLocation>
        <location evidence="2">Cell membrane</location>
        <topology evidence="2">Multi-pass membrane protein</topology>
    </subcellularLocation>
</comment>
<dbReference type="AlphaFoldDB" id="A0AA48HL50"/>
<dbReference type="RefSeq" id="WP_338294861.1">
    <property type="nucleotide sequence ID" value="NZ_AP027272.1"/>
</dbReference>
<evidence type="ECO:0000256" key="7">
    <source>
        <dbReference type="ARBA" id="ARBA00022692"/>
    </source>
</evidence>
<evidence type="ECO:0000256" key="6">
    <source>
        <dbReference type="ARBA" id="ARBA00022475"/>
    </source>
</evidence>
<evidence type="ECO:0000256" key="1">
    <source>
        <dbReference type="ARBA" id="ARBA00002672"/>
    </source>
</evidence>
<organism evidence="11 12">
    <name type="scientific">Planctobacterium marinum</name>
    <dbReference type="NCBI Taxonomy" id="1631968"/>
    <lineage>
        <taxon>Bacteria</taxon>
        <taxon>Pseudomonadati</taxon>
        <taxon>Pseudomonadota</taxon>
        <taxon>Gammaproteobacteria</taxon>
        <taxon>Alteromonadales</taxon>
        <taxon>Alteromonadaceae</taxon>
        <taxon>Planctobacterium</taxon>
    </lineage>
</organism>
<keyword evidence="5" id="KW-0813">Transport</keyword>
<evidence type="ECO:0000256" key="9">
    <source>
        <dbReference type="ARBA" id="ARBA00023136"/>
    </source>
</evidence>
<keyword evidence="9 10" id="KW-0472">Membrane</keyword>
<feature type="transmembrane region" description="Helical" evidence="10">
    <location>
        <begin position="153"/>
        <end position="180"/>
    </location>
</feature>
<comment type="similarity">
    <text evidence="3">Belongs to the nicotinamide ribonucleoside (NR) uptake permease (TC 4.B.1) family.</text>
</comment>
<dbReference type="GO" id="GO:0005886">
    <property type="term" value="C:plasma membrane"/>
    <property type="evidence" value="ECO:0007669"/>
    <property type="project" value="UniProtKB-SubCell"/>
</dbReference>
<name>A0AA48HL50_9ALTE</name>
<gene>
    <name evidence="11" type="primary">pnuT_2</name>
    <name evidence="11" type="ORF">MACH26_27600</name>
</gene>
<proteinExistence type="inferred from homology"/>
<feature type="transmembrane region" description="Helical" evidence="10">
    <location>
        <begin position="58"/>
        <end position="75"/>
    </location>
</feature>
<sequence length="202" mass="23573">MELLWQQVMQQSLAEVLAVICSLLYVHLAAKQQLWCWPFALASTALYTWIFWETSLFFQSVLNAWYLIMAVYGWLNWRKVAKTGKEQVQQWGVRQNVLLSLSLLLVSVLAFQVLSFVSPEPIIFLDLAIAIYSAFVTYMLAQKVLENWLYWSVLNSLTAWLCYHQGLLLTALLFAIYVLFSIKGYINWRNNHQLVYQHSHQG</sequence>
<evidence type="ECO:0000256" key="10">
    <source>
        <dbReference type="SAM" id="Phobius"/>
    </source>
</evidence>
<dbReference type="EMBL" id="AP027272">
    <property type="protein sequence ID" value="BDX07239.1"/>
    <property type="molecule type" value="Genomic_DNA"/>
</dbReference>
<dbReference type="PANTHER" id="PTHR36122">
    <property type="entry name" value="NICOTINAMIDE RIBOSIDE TRANSPORTER PNUC"/>
    <property type="match status" value="1"/>
</dbReference>
<dbReference type="InterPro" id="IPR006419">
    <property type="entry name" value="NMN_transpt_PnuC"/>
</dbReference>
<dbReference type="PANTHER" id="PTHR36122:SF2">
    <property type="entry name" value="NICOTINAMIDE RIBOSIDE TRANSPORTER PNUC"/>
    <property type="match status" value="1"/>
</dbReference>
<evidence type="ECO:0000256" key="4">
    <source>
        <dbReference type="ARBA" id="ARBA00017522"/>
    </source>
</evidence>
<evidence type="ECO:0000313" key="12">
    <source>
        <dbReference type="Proteomes" id="UP001333710"/>
    </source>
</evidence>
<dbReference type="GO" id="GO:0034257">
    <property type="term" value="F:nicotinamide riboside transmembrane transporter activity"/>
    <property type="evidence" value="ECO:0007669"/>
    <property type="project" value="InterPro"/>
</dbReference>
<keyword evidence="7 10" id="KW-0812">Transmembrane</keyword>
<feature type="transmembrane region" description="Helical" evidence="10">
    <location>
        <begin position="122"/>
        <end position="141"/>
    </location>
</feature>
<protein>
    <recommendedName>
        <fullName evidence="4">Nicotinamide riboside transporter PnuC</fullName>
    </recommendedName>
</protein>
<evidence type="ECO:0000313" key="11">
    <source>
        <dbReference type="EMBL" id="BDX07239.1"/>
    </source>
</evidence>
<feature type="transmembrane region" description="Helical" evidence="10">
    <location>
        <begin position="96"/>
        <end position="116"/>
    </location>
</feature>
<dbReference type="Pfam" id="PF04973">
    <property type="entry name" value="NMN_transporter"/>
    <property type="match status" value="1"/>
</dbReference>
<dbReference type="KEGG" id="pmaw:MACH26_27600"/>
<dbReference type="Proteomes" id="UP001333710">
    <property type="component" value="Chromosome"/>
</dbReference>
<feature type="transmembrane region" description="Helical" evidence="10">
    <location>
        <begin position="12"/>
        <end position="28"/>
    </location>
</feature>
<reference evidence="11" key="1">
    <citation type="submission" date="2023-01" db="EMBL/GenBank/DDBJ databases">
        <title>Complete genome sequence of Planctobacterium marinum strain Dej080120_11.</title>
        <authorList>
            <person name="Ueki S."/>
            <person name="Maruyama F."/>
        </authorList>
    </citation>
    <scope>NUCLEOTIDE SEQUENCE</scope>
    <source>
        <strain evidence="11">Dej080120_11</strain>
    </source>
</reference>
<comment type="function">
    <text evidence="1">Required for nicotinamide riboside transport across the inner membrane.</text>
</comment>
<evidence type="ECO:0000256" key="8">
    <source>
        <dbReference type="ARBA" id="ARBA00022989"/>
    </source>
</evidence>
<evidence type="ECO:0000256" key="3">
    <source>
        <dbReference type="ARBA" id="ARBA00006669"/>
    </source>
</evidence>
<keyword evidence="8 10" id="KW-1133">Transmembrane helix</keyword>
<keyword evidence="6" id="KW-1003">Cell membrane</keyword>
<evidence type="ECO:0000256" key="2">
    <source>
        <dbReference type="ARBA" id="ARBA00004651"/>
    </source>
</evidence>